<dbReference type="AlphaFoldDB" id="A0A7X0L0B2"/>
<feature type="transmembrane region" description="Helical" evidence="1">
    <location>
        <begin position="39"/>
        <end position="60"/>
    </location>
</feature>
<proteinExistence type="predicted"/>
<organism evidence="2 3">
    <name type="scientific">Actinomadura coerulea</name>
    <dbReference type="NCBI Taxonomy" id="46159"/>
    <lineage>
        <taxon>Bacteria</taxon>
        <taxon>Bacillati</taxon>
        <taxon>Actinomycetota</taxon>
        <taxon>Actinomycetes</taxon>
        <taxon>Streptosporangiales</taxon>
        <taxon>Thermomonosporaceae</taxon>
        <taxon>Actinomadura</taxon>
    </lineage>
</organism>
<keyword evidence="1" id="KW-1133">Transmembrane helix</keyword>
<dbReference type="Proteomes" id="UP000546324">
    <property type="component" value="Unassembled WGS sequence"/>
</dbReference>
<accession>A0A7X0L0B2</accession>
<feature type="transmembrane region" description="Helical" evidence="1">
    <location>
        <begin position="72"/>
        <end position="93"/>
    </location>
</feature>
<feature type="transmembrane region" description="Helical" evidence="1">
    <location>
        <begin position="99"/>
        <end position="124"/>
    </location>
</feature>
<dbReference type="GO" id="GO:0016740">
    <property type="term" value="F:transferase activity"/>
    <property type="evidence" value="ECO:0007669"/>
    <property type="project" value="UniProtKB-KW"/>
</dbReference>
<gene>
    <name evidence="2" type="ORF">BKA00_003908</name>
</gene>
<dbReference type="EMBL" id="JACHMQ010000001">
    <property type="protein sequence ID" value="MBB6396994.1"/>
    <property type="molecule type" value="Genomic_DNA"/>
</dbReference>
<evidence type="ECO:0000313" key="3">
    <source>
        <dbReference type="Proteomes" id="UP000546324"/>
    </source>
</evidence>
<evidence type="ECO:0000313" key="2">
    <source>
        <dbReference type="EMBL" id="MBB6396994.1"/>
    </source>
</evidence>
<keyword evidence="1" id="KW-0812">Transmembrane</keyword>
<keyword evidence="2" id="KW-0808">Transferase</keyword>
<dbReference type="RefSeq" id="WP_185027024.1">
    <property type="nucleotide sequence ID" value="NZ_JACHMQ010000001.1"/>
</dbReference>
<sequence length="130" mass="12827">MLAAFFGAVVGGFIESMNSVVRADQYGIDPFASGNVGQFAAHAGVGVFGGLVGGILGILLASGISAAKQRTLLKFAVGTIIIGVVACGIVFVLSTDGVAIPGGLVTVCEQFTVLCSTAVGVAFVSGDADD</sequence>
<keyword evidence="1" id="KW-0472">Membrane</keyword>
<reference evidence="2 3" key="1">
    <citation type="submission" date="2020-08" db="EMBL/GenBank/DDBJ databases">
        <title>Sequencing the genomes of 1000 actinobacteria strains.</title>
        <authorList>
            <person name="Klenk H.-P."/>
        </authorList>
    </citation>
    <scope>NUCLEOTIDE SEQUENCE [LARGE SCALE GENOMIC DNA]</scope>
    <source>
        <strain evidence="2 3">DSM 43675</strain>
    </source>
</reference>
<evidence type="ECO:0000256" key="1">
    <source>
        <dbReference type="SAM" id="Phobius"/>
    </source>
</evidence>
<comment type="caution">
    <text evidence="2">The sequence shown here is derived from an EMBL/GenBank/DDBJ whole genome shotgun (WGS) entry which is preliminary data.</text>
</comment>
<protein>
    <submittedName>
        <fullName evidence="2">Phosphotransferase system glucose/maltose/N-acetylglucosamine-specific IIC component</fullName>
    </submittedName>
</protein>
<keyword evidence="3" id="KW-1185">Reference proteome</keyword>
<name>A0A7X0L0B2_9ACTN</name>